<proteinExistence type="predicted"/>
<sequence length="69" mass="7168">MKHTSALTLKVPGNAKVAVAAAVSVLIFRNPGESSLVACRRLSSTILTPDSSDGTFPADLLSRKAVQTT</sequence>
<dbReference type="EMBL" id="JANJYJ010000002">
    <property type="protein sequence ID" value="KAK3225837.1"/>
    <property type="molecule type" value="Genomic_DNA"/>
</dbReference>
<name>A0AAE0AYB3_9ROSI</name>
<dbReference type="Proteomes" id="UP001281410">
    <property type="component" value="Unassembled WGS sequence"/>
</dbReference>
<dbReference type="AlphaFoldDB" id="A0AAE0AYB3"/>
<gene>
    <name evidence="1" type="ORF">Dsin_005699</name>
</gene>
<reference evidence="1" key="1">
    <citation type="journal article" date="2023" name="Plant J.">
        <title>Genome sequences and population genomics provide insights into the demographic history, inbreeding, and mutation load of two 'living fossil' tree species of Dipteronia.</title>
        <authorList>
            <person name="Feng Y."/>
            <person name="Comes H.P."/>
            <person name="Chen J."/>
            <person name="Zhu S."/>
            <person name="Lu R."/>
            <person name="Zhang X."/>
            <person name="Li P."/>
            <person name="Qiu J."/>
            <person name="Olsen K.M."/>
            <person name="Qiu Y."/>
        </authorList>
    </citation>
    <scope>NUCLEOTIDE SEQUENCE</scope>
    <source>
        <strain evidence="1">NBL</strain>
    </source>
</reference>
<protein>
    <submittedName>
        <fullName evidence="1">Uncharacterized protein</fullName>
    </submittedName>
</protein>
<keyword evidence="2" id="KW-1185">Reference proteome</keyword>
<accession>A0AAE0AYB3</accession>
<evidence type="ECO:0000313" key="2">
    <source>
        <dbReference type="Proteomes" id="UP001281410"/>
    </source>
</evidence>
<evidence type="ECO:0000313" key="1">
    <source>
        <dbReference type="EMBL" id="KAK3225837.1"/>
    </source>
</evidence>
<comment type="caution">
    <text evidence="1">The sequence shown here is derived from an EMBL/GenBank/DDBJ whole genome shotgun (WGS) entry which is preliminary data.</text>
</comment>
<organism evidence="1 2">
    <name type="scientific">Dipteronia sinensis</name>
    <dbReference type="NCBI Taxonomy" id="43782"/>
    <lineage>
        <taxon>Eukaryota</taxon>
        <taxon>Viridiplantae</taxon>
        <taxon>Streptophyta</taxon>
        <taxon>Embryophyta</taxon>
        <taxon>Tracheophyta</taxon>
        <taxon>Spermatophyta</taxon>
        <taxon>Magnoliopsida</taxon>
        <taxon>eudicotyledons</taxon>
        <taxon>Gunneridae</taxon>
        <taxon>Pentapetalae</taxon>
        <taxon>rosids</taxon>
        <taxon>malvids</taxon>
        <taxon>Sapindales</taxon>
        <taxon>Sapindaceae</taxon>
        <taxon>Hippocastanoideae</taxon>
        <taxon>Acereae</taxon>
        <taxon>Dipteronia</taxon>
    </lineage>
</organism>